<dbReference type="EMBL" id="KM204381">
    <property type="protein sequence ID" value="AKB92813.1"/>
    <property type="molecule type" value="Genomic_RNA"/>
</dbReference>
<dbReference type="InterPro" id="IPR004005">
    <property type="entry name" value="Calicivirus_coat"/>
</dbReference>
<name>A0A0K0MDW8_9CALI</name>
<keyword evidence="4" id="KW-1035">Host cytoplasm</keyword>
<organism evidence="6">
    <name type="scientific">Calicivirus Mystacina/New Zealand/2013/3a</name>
    <dbReference type="NCBI Taxonomy" id="1638956"/>
    <lineage>
        <taxon>Viruses</taxon>
        <taxon>Riboviria</taxon>
        <taxon>Orthornavirae</taxon>
        <taxon>Pisuviricota</taxon>
        <taxon>Pisoniviricetes</taxon>
        <taxon>Picornavirales</taxon>
        <taxon>Caliciviridae</taxon>
    </lineage>
</organism>
<reference evidence="6" key="1">
    <citation type="journal article" date="2015" name="J. Gen. Virol.">
        <title>Discovery of novel virus sequences in an isolated and threatened bat species, the New Zealand lesser short-tailed bat (Mystacina tuberculata).</title>
        <authorList>
            <person name="Wang J."/>
            <person name="Moore N.E."/>
            <person name="Murray Z.L."/>
            <person name="McInnes K."/>
            <person name="White D.J."/>
            <person name="Tompkins D.M."/>
            <person name="Hall R.J."/>
        </authorList>
    </citation>
    <scope>NUCLEOTIDE SEQUENCE</scope>
    <source>
        <strain evidence="6">Mystacina bat CV/New Zealand/2013/3a</strain>
    </source>
</reference>
<evidence type="ECO:0000256" key="1">
    <source>
        <dbReference type="ARBA" id="ARBA00004192"/>
    </source>
</evidence>
<feature type="non-terminal residue" evidence="6">
    <location>
        <position position="1"/>
    </location>
</feature>
<dbReference type="Gene3D" id="2.60.120.20">
    <property type="match status" value="1"/>
</dbReference>
<keyword evidence="3" id="KW-0946">Virion</keyword>
<evidence type="ECO:0000256" key="3">
    <source>
        <dbReference type="ARBA" id="ARBA00022844"/>
    </source>
</evidence>
<evidence type="ECO:0000259" key="5">
    <source>
        <dbReference type="Pfam" id="PF00915"/>
    </source>
</evidence>
<protein>
    <submittedName>
        <fullName evidence="6">Capsid</fullName>
    </submittedName>
</protein>
<evidence type="ECO:0000313" key="6">
    <source>
        <dbReference type="EMBL" id="AKB92813.1"/>
    </source>
</evidence>
<evidence type="ECO:0000256" key="4">
    <source>
        <dbReference type="ARBA" id="ARBA00023200"/>
    </source>
</evidence>
<accession>A0A0K0MDW8</accession>
<dbReference type="Pfam" id="PF00915">
    <property type="entry name" value="Calici_coat"/>
    <property type="match status" value="1"/>
</dbReference>
<dbReference type="InterPro" id="IPR029053">
    <property type="entry name" value="Viral_coat"/>
</dbReference>
<feature type="domain" description="Calicivirus coat protein" evidence="5">
    <location>
        <begin position="35"/>
        <end position="220"/>
    </location>
</feature>
<evidence type="ECO:0000256" key="2">
    <source>
        <dbReference type="ARBA" id="ARBA00004328"/>
    </source>
</evidence>
<comment type="subcellular location">
    <subcellularLocation>
        <location evidence="1">Host cytoplasm</location>
    </subcellularLocation>
    <subcellularLocation>
        <location evidence="2">Virion</location>
    </subcellularLocation>
</comment>
<proteinExistence type="predicted"/>
<dbReference type="GO" id="GO:0030430">
    <property type="term" value="C:host cell cytoplasm"/>
    <property type="evidence" value="ECO:0007669"/>
    <property type="project" value="UniProtKB-SubCell"/>
</dbReference>
<sequence length="228" mass="24594">MAVNQITAGSVIQGQGPVDGVPLSASEGFGQPSATAPIATGSGGMLDPEIYDKSILFRSFNVATTDQPAKVYFTIAIHPDNAGPYAQHVLKMYNVWAGSIDVQMVIAGTNFQAGKILVCRIPPEVDPNTITSVRKATMYVHDIFDFRSVEPFMFTAPDQRRFAYHRASTSQSPDNPDSIGGWIVGLLYMPLRAAAGGAESITINLSTKPNRSMVFNQLIPRAIETSNE</sequence>
<feature type="non-terminal residue" evidence="6">
    <location>
        <position position="228"/>
    </location>
</feature>
<dbReference type="GO" id="GO:0044423">
    <property type="term" value="C:virion component"/>
    <property type="evidence" value="ECO:0007669"/>
    <property type="project" value="UniProtKB-KW"/>
</dbReference>
<dbReference type="SUPFAM" id="SSF88633">
    <property type="entry name" value="Positive stranded ssRNA viruses"/>
    <property type="match status" value="1"/>
</dbReference>